<dbReference type="GO" id="GO:0005829">
    <property type="term" value="C:cytosol"/>
    <property type="evidence" value="ECO:0007669"/>
    <property type="project" value="TreeGrafter"/>
</dbReference>
<evidence type="ECO:0000256" key="4">
    <source>
        <dbReference type="ARBA" id="ARBA00022741"/>
    </source>
</evidence>
<evidence type="ECO:0000256" key="8">
    <source>
        <dbReference type="ARBA" id="ARBA00051875"/>
    </source>
</evidence>
<evidence type="ECO:0000256" key="10">
    <source>
        <dbReference type="HAMAP-Rule" id="MF_01405"/>
    </source>
</evidence>
<feature type="binding site" evidence="10">
    <location>
        <position position="71"/>
    </location>
    <ligand>
        <name>substrate</name>
    </ligand>
</feature>
<evidence type="ECO:0000256" key="3">
    <source>
        <dbReference type="ARBA" id="ARBA00022723"/>
    </source>
</evidence>
<feature type="active site" description="Proton acceptor" evidence="10">
    <location>
        <position position="70"/>
    </location>
</feature>
<comment type="catalytic activity">
    <reaction evidence="8 10">
        <text>dITP + H2O = dIMP + diphosphate + H(+)</text>
        <dbReference type="Rhea" id="RHEA:28342"/>
        <dbReference type="ChEBI" id="CHEBI:15377"/>
        <dbReference type="ChEBI" id="CHEBI:15378"/>
        <dbReference type="ChEBI" id="CHEBI:33019"/>
        <dbReference type="ChEBI" id="CHEBI:61194"/>
        <dbReference type="ChEBI" id="CHEBI:61382"/>
        <dbReference type="EC" id="3.6.1.66"/>
    </reaction>
</comment>
<dbReference type="NCBIfam" id="NF011397">
    <property type="entry name" value="PRK14822.1"/>
    <property type="match status" value="1"/>
</dbReference>
<dbReference type="Proteomes" id="UP000886721">
    <property type="component" value="Unassembled WGS sequence"/>
</dbReference>
<proteinExistence type="inferred from homology"/>
<protein>
    <recommendedName>
        <fullName evidence="10">dITP/XTP pyrophosphatase</fullName>
        <ecNumber evidence="10">3.6.1.66</ecNumber>
    </recommendedName>
    <alternativeName>
        <fullName evidence="10">Non-canonical purine NTP pyrophosphatase</fullName>
    </alternativeName>
    <alternativeName>
        <fullName evidence="10">Non-standard purine NTP pyrophosphatase</fullName>
    </alternativeName>
    <alternativeName>
        <fullName evidence="10">Nucleoside-triphosphate diphosphatase</fullName>
    </alternativeName>
    <alternativeName>
        <fullName evidence="10">Nucleoside-triphosphate pyrophosphatase</fullName>
        <shortName evidence="10">NTPase</shortName>
    </alternativeName>
</protein>
<evidence type="ECO:0000313" key="13">
    <source>
        <dbReference type="Proteomes" id="UP000886721"/>
    </source>
</evidence>
<dbReference type="InterPro" id="IPR002637">
    <property type="entry name" value="RdgB/HAM1"/>
</dbReference>
<evidence type="ECO:0000256" key="2">
    <source>
        <dbReference type="ARBA" id="ARBA00011738"/>
    </source>
</evidence>
<evidence type="ECO:0000313" key="12">
    <source>
        <dbReference type="EMBL" id="HIX67056.1"/>
    </source>
</evidence>
<feature type="binding site" evidence="10">
    <location>
        <begin position="181"/>
        <end position="182"/>
    </location>
    <ligand>
        <name>substrate</name>
    </ligand>
</feature>
<dbReference type="GO" id="GO:0035870">
    <property type="term" value="F:dITP diphosphatase activity"/>
    <property type="evidence" value="ECO:0007669"/>
    <property type="project" value="UniProtKB-UniRule"/>
</dbReference>
<keyword evidence="7 10" id="KW-0546">Nucleotide metabolism</keyword>
<dbReference type="Pfam" id="PF01725">
    <property type="entry name" value="Ham1p_like"/>
    <property type="match status" value="1"/>
</dbReference>
<gene>
    <name evidence="12" type="ORF">H9735_02875</name>
</gene>
<evidence type="ECO:0000256" key="11">
    <source>
        <dbReference type="RuleBase" id="RU003781"/>
    </source>
</evidence>
<keyword evidence="5 10" id="KW-0378">Hydrolase</keyword>
<feature type="binding site" evidence="10">
    <location>
        <position position="176"/>
    </location>
    <ligand>
        <name>substrate</name>
    </ligand>
</feature>
<dbReference type="EC" id="3.6.1.66" evidence="10"/>
<comment type="similarity">
    <text evidence="1 10 11">Belongs to the HAM1 NTPase family.</text>
</comment>
<comment type="caution">
    <text evidence="12">The sequence shown here is derived from an EMBL/GenBank/DDBJ whole genome shotgun (WGS) entry which is preliminary data.</text>
</comment>
<dbReference type="CDD" id="cd00515">
    <property type="entry name" value="HAM1"/>
    <property type="match status" value="1"/>
</dbReference>
<accession>A0A9D1WTZ3</accession>
<dbReference type="InterPro" id="IPR020922">
    <property type="entry name" value="dITP/XTP_pyrophosphatase"/>
</dbReference>
<keyword evidence="3 10" id="KW-0479">Metal-binding</keyword>
<dbReference type="HAMAP" id="MF_01405">
    <property type="entry name" value="Non_canon_purine_NTPase"/>
    <property type="match status" value="1"/>
</dbReference>
<dbReference type="GO" id="GO:0009117">
    <property type="term" value="P:nucleotide metabolic process"/>
    <property type="evidence" value="ECO:0007669"/>
    <property type="project" value="UniProtKB-KW"/>
</dbReference>
<dbReference type="GO" id="GO:0000166">
    <property type="term" value="F:nucleotide binding"/>
    <property type="evidence" value="ECO:0007669"/>
    <property type="project" value="UniProtKB-KW"/>
</dbReference>
<comment type="caution">
    <text evidence="10">Lacks conserved residue(s) required for the propagation of feature annotation.</text>
</comment>
<evidence type="ECO:0000256" key="5">
    <source>
        <dbReference type="ARBA" id="ARBA00022801"/>
    </source>
</evidence>
<evidence type="ECO:0000256" key="1">
    <source>
        <dbReference type="ARBA" id="ARBA00008023"/>
    </source>
</evidence>
<comment type="catalytic activity">
    <reaction evidence="9 10">
        <text>XTP + H2O = XMP + diphosphate + H(+)</text>
        <dbReference type="Rhea" id="RHEA:28610"/>
        <dbReference type="ChEBI" id="CHEBI:15377"/>
        <dbReference type="ChEBI" id="CHEBI:15378"/>
        <dbReference type="ChEBI" id="CHEBI:33019"/>
        <dbReference type="ChEBI" id="CHEBI:57464"/>
        <dbReference type="ChEBI" id="CHEBI:61314"/>
        <dbReference type="EC" id="3.6.1.66"/>
    </reaction>
</comment>
<comment type="function">
    <text evidence="10">Pyrophosphatase that catalyzes the hydrolysis of nucleoside triphosphates to their monophosphate derivatives, with a high preference for the non-canonical purine nucleotides XTP (xanthosine triphosphate), dITP (deoxyinosine triphosphate) and ITP. Seems to function as a house-cleaning enzyme that removes non-canonical purine nucleotides from the nucleotide pool, thus preventing their incorporation into DNA/RNA and avoiding chromosomal lesions.</text>
</comment>
<organism evidence="12 13">
    <name type="scientific">Candidatus Anaerostipes excrementavium</name>
    <dbReference type="NCBI Taxonomy" id="2838463"/>
    <lineage>
        <taxon>Bacteria</taxon>
        <taxon>Bacillati</taxon>
        <taxon>Bacillota</taxon>
        <taxon>Clostridia</taxon>
        <taxon>Lachnospirales</taxon>
        <taxon>Lachnospiraceae</taxon>
        <taxon>Anaerostipes</taxon>
    </lineage>
</organism>
<comment type="catalytic activity">
    <reaction evidence="10">
        <text>ITP + H2O = IMP + diphosphate + H(+)</text>
        <dbReference type="Rhea" id="RHEA:29399"/>
        <dbReference type="ChEBI" id="CHEBI:15377"/>
        <dbReference type="ChEBI" id="CHEBI:15378"/>
        <dbReference type="ChEBI" id="CHEBI:33019"/>
        <dbReference type="ChEBI" id="CHEBI:58053"/>
        <dbReference type="ChEBI" id="CHEBI:61402"/>
        <dbReference type="EC" id="3.6.1.66"/>
    </reaction>
</comment>
<reference evidence="12" key="2">
    <citation type="submission" date="2021-04" db="EMBL/GenBank/DDBJ databases">
        <authorList>
            <person name="Gilroy R."/>
        </authorList>
    </citation>
    <scope>NUCLEOTIDE SEQUENCE</scope>
    <source>
        <strain evidence="12">CHK191-13928</strain>
    </source>
</reference>
<dbReference type="GO" id="GO:0036220">
    <property type="term" value="F:ITP diphosphatase activity"/>
    <property type="evidence" value="ECO:0007669"/>
    <property type="project" value="UniProtKB-UniRule"/>
</dbReference>
<evidence type="ECO:0000256" key="9">
    <source>
        <dbReference type="ARBA" id="ARBA00052017"/>
    </source>
</evidence>
<reference evidence="12" key="1">
    <citation type="journal article" date="2021" name="PeerJ">
        <title>Extensive microbial diversity within the chicken gut microbiome revealed by metagenomics and culture.</title>
        <authorList>
            <person name="Gilroy R."/>
            <person name="Ravi A."/>
            <person name="Getino M."/>
            <person name="Pursley I."/>
            <person name="Horton D.L."/>
            <person name="Alikhan N.F."/>
            <person name="Baker D."/>
            <person name="Gharbi K."/>
            <person name="Hall N."/>
            <person name="Watson M."/>
            <person name="Adriaenssens E.M."/>
            <person name="Foster-Nyarko E."/>
            <person name="Jarju S."/>
            <person name="Secka A."/>
            <person name="Antonio M."/>
            <person name="Oren A."/>
            <person name="Chaudhuri R.R."/>
            <person name="La Ragione R."/>
            <person name="Hildebrand F."/>
            <person name="Pallen M.J."/>
        </authorList>
    </citation>
    <scope>NUCLEOTIDE SEQUENCE</scope>
    <source>
        <strain evidence="12">CHK191-13928</strain>
    </source>
</reference>
<keyword evidence="4 10" id="KW-0547">Nucleotide-binding</keyword>
<feature type="binding site" evidence="10">
    <location>
        <position position="70"/>
    </location>
    <ligand>
        <name>Mg(2+)</name>
        <dbReference type="ChEBI" id="CHEBI:18420"/>
    </ligand>
</feature>
<dbReference type="GO" id="GO:0046872">
    <property type="term" value="F:metal ion binding"/>
    <property type="evidence" value="ECO:0007669"/>
    <property type="project" value="UniProtKB-KW"/>
</dbReference>
<dbReference type="EMBL" id="DXEM01000007">
    <property type="protein sequence ID" value="HIX67056.1"/>
    <property type="molecule type" value="Genomic_DNA"/>
</dbReference>
<dbReference type="Gene3D" id="3.90.950.10">
    <property type="match status" value="1"/>
</dbReference>
<evidence type="ECO:0000256" key="7">
    <source>
        <dbReference type="ARBA" id="ARBA00023080"/>
    </source>
</evidence>
<dbReference type="PANTHER" id="PTHR11067">
    <property type="entry name" value="INOSINE TRIPHOSPHATE PYROPHOSPHATASE/HAM1 PROTEIN"/>
    <property type="match status" value="1"/>
</dbReference>
<sequence length="193" mass="21404">MKKLIFATGNEDKMREIREILADSGYEILSMKEAGVDLDIVEDGTTFEENAMIKAKAVMEATGALTLADDSGLEIDAFDGGPGVYSARYLGKDTPYTEKNRIILDKMKDIPEKDRTARFVCVIAAAFPDGQTHTTRGTMEGIIGYEAKGENGFGYDPIFYLPDLKKYSAQLSSEEKNDLSHRGEALRKMREVL</sequence>
<feature type="binding site" evidence="10">
    <location>
        <begin position="8"/>
        <end position="13"/>
    </location>
    <ligand>
        <name>substrate</name>
    </ligand>
</feature>
<dbReference type="GO" id="GO:0009146">
    <property type="term" value="P:purine nucleoside triphosphate catabolic process"/>
    <property type="evidence" value="ECO:0007669"/>
    <property type="project" value="UniProtKB-UniRule"/>
</dbReference>
<dbReference type="GO" id="GO:0036222">
    <property type="term" value="F:XTP diphosphatase activity"/>
    <property type="evidence" value="ECO:0007669"/>
    <property type="project" value="UniProtKB-UniRule"/>
</dbReference>
<name>A0A9D1WTZ3_9FIRM</name>
<comment type="cofactor">
    <cofactor evidence="10">
        <name>Mg(2+)</name>
        <dbReference type="ChEBI" id="CHEBI:18420"/>
    </cofactor>
    <text evidence="10">Binds 1 Mg(2+) ion per subunit.</text>
</comment>
<feature type="binding site" evidence="10">
    <location>
        <begin position="153"/>
        <end position="156"/>
    </location>
    <ligand>
        <name>substrate</name>
    </ligand>
</feature>
<dbReference type="AlphaFoldDB" id="A0A9D1WTZ3"/>
<evidence type="ECO:0000256" key="6">
    <source>
        <dbReference type="ARBA" id="ARBA00022842"/>
    </source>
</evidence>
<dbReference type="GO" id="GO:0017111">
    <property type="term" value="F:ribonucleoside triphosphate phosphatase activity"/>
    <property type="evidence" value="ECO:0007669"/>
    <property type="project" value="InterPro"/>
</dbReference>
<dbReference type="SUPFAM" id="SSF52972">
    <property type="entry name" value="ITPase-like"/>
    <property type="match status" value="1"/>
</dbReference>
<keyword evidence="6 10" id="KW-0460">Magnesium</keyword>
<comment type="subunit">
    <text evidence="2 10">Homodimer.</text>
</comment>
<dbReference type="NCBIfam" id="TIGR00042">
    <property type="entry name" value="RdgB/HAM1 family non-canonical purine NTP pyrophosphatase"/>
    <property type="match status" value="1"/>
</dbReference>
<dbReference type="PANTHER" id="PTHR11067:SF9">
    <property type="entry name" value="INOSINE TRIPHOSPHATE PYROPHOSPHATASE"/>
    <property type="match status" value="1"/>
</dbReference>
<dbReference type="FunFam" id="3.90.950.10:FF:000001">
    <property type="entry name" value="dITP/XTP pyrophosphatase"/>
    <property type="match status" value="1"/>
</dbReference>
<dbReference type="InterPro" id="IPR029001">
    <property type="entry name" value="ITPase-like_fam"/>
</dbReference>